<evidence type="ECO:0000313" key="1">
    <source>
        <dbReference type="EMBL" id="PQQ01368.1"/>
    </source>
</evidence>
<evidence type="ECO:0000313" key="2">
    <source>
        <dbReference type="Proteomes" id="UP000250321"/>
    </source>
</evidence>
<name>A0A314YAZ2_PRUYE</name>
<accession>A0A314YAZ2</accession>
<comment type="caution">
    <text evidence="1">The sequence shown here is derived from an EMBL/GenBank/DDBJ whole genome shotgun (WGS) entry which is preliminary data.</text>
</comment>
<proteinExistence type="predicted"/>
<dbReference type="Proteomes" id="UP000250321">
    <property type="component" value="Unassembled WGS sequence"/>
</dbReference>
<sequence length="86" mass="9475">MHSILVVLVRIRGGLKAWRDGLNTLGLIFVMSWELSLEGSSKLLELGPRVLNKKIATRQESFAASAHDMLFDRGSFTTCTLSKGTP</sequence>
<dbReference type="EMBL" id="PJQY01001572">
    <property type="protein sequence ID" value="PQQ01368.1"/>
    <property type="molecule type" value="Genomic_DNA"/>
</dbReference>
<reference evidence="1 2" key="1">
    <citation type="submission" date="2018-02" db="EMBL/GenBank/DDBJ databases">
        <title>Draft genome of wild Prunus yedoensis var. nudiflora.</title>
        <authorList>
            <person name="Baek S."/>
            <person name="Kim J.-H."/>
            <person name="Choi K."/>
            <person name="Kim G.-B."/>
            <person name="Cho A."/>
            <person name="Jang H."/>
            <person name="Shin C.-H."/>
            <person name="Yu H.-J."/>
            <person name="Mun J.-H."/>
        </authorList>
    </citation>
    <scope>NUCLEOTIDE SEQUENCE [LARGE SCALE GENOMIC DNA]</scope>
    <source>
        <strain evidence="2">cv. Jeju island</strain>
        <tissue evidence="1">Leaf</tissue>
    </source>
</reference>
<gene>
    <name evidence="1" type="ORF">Pyn_33254</name>
</gene>
<organism evidence="1 2">
    <name type="scientific">Prunus yedoensis var. nudiflora</name>
    <dbReference type="NCBI Taxonomy" id="2094558"/>
    <lineage>
        <taxon>Eukaryota</taxon>
        <taxon>Viridiplantae</taxon>
        <taxon>Streptophyta</taxon>
        <taxon>Embryophyta</taxon>
        <taxon>Tracheophyta</taxon>
        <taxon>Spermatophyta</taxon>
        <taxon>Magnoliopsida</taxon>
        <taxon>eudicotyledons</taxon>
        <taxon>Gunneridae</taxon>
        <taxon>Pentapetalae</taxon>
        <taxon>rosids</taxon>
        <taxon>fabids</taxon>
        <taxon>Rosales</taxon>
        <taxon>Rosaceae</taxon>
        <taxon>Amygdaloideae</taxon>
        <taxon>Amygdaleae</taxon>
        <taxon>Prunus</taxon>
    </lineage>
</organism>
<protein>
    <submittedName>
        <fullName evidence="1">Uncharacterized protein</fullName>
    </submittedName>
</protein>
<dbReference type="AlphaFoldDB" id="A0A314YAZ2"/>
<keyword evidence="2" id="KW-1185">Reference proteome</keyword>